<dbReference type="InParanoid" id="A0A218ZEB3"/>
<feature type="signal peptide" evidence="15">
    <location>
        <begin position="1"/>
        <end position="19"/>
    </location>
</feature>
<comment type="caution">
    <text evidence="17">The sequence shown here is derived from an EMBL/GenBank/DDBJ whole genome shotgun (WGS) entry which is preliminary data.</text>
</comment>
<gene>
    <name evidence="17" type="ORF">B2J93_5320</name>
</gene>
<organism evidence="17 18">
    <name type="scientific">Diplocarpon coronariae</name>
    <dbReference type="NCBI Taxonomy" id="2795749"/>
    <lineage>
        <taxon>Eukaryota</taxon>
        <taxon>Fungi</taxon>
        <taxon>Dikarya</taxon>
        <taxon>Ascomycota</taxon>
        <taxon>Pezizomycotina</taxon>
        <taxon>Leotiomycetes</taxon>
        <taxon>Helotiales</taxon>
        <taxon>Drepanopezizaceae</taxon>
        <taxon>Diplocarpon</taxon>
    </lineage>
</organism>
<keyword evidence="3" id="KW-1003">Cell membrane</keyword>
<evidence type="ECO:0000256" key="10">
    <source>
        <dbReference type="ARBA" id="ARBA00023288"/>
    </source>
</evidence>
<dbReference type="GO" id="GO:0004190">
    <property type="term" value="F:aspartic-type endopeptidase activity"/>
    <property type="evidence" value="ECO:0007669"/>
    <property type="project" value="UniProtKB-KW"/>
</dbReference>
<dbReference type="GO" id="GO:0005886">
    <property type="term" value="C:plasma membrane"/>
    <property type="evidence" value="ECO:0007669"/>
    <property type="project" value="UniProtKB-SubCell"/>
</dbReference>
<keyword evidence="18" id="KW-1185">Reference proteome</keyword>
<dbReference type="Pfam" id="PF00026">
    <property type="entry name" value="Asp"/>
    <property type="match status" value="1"/>
</dbReference>
<evidence type="ECO:0000256" key="8">
    <source>
        <dbReference type="ARBA" id="ARBA00023136"/>
    </source>
</evidence>
<keyword evidence="7 13" id="KW-0378">Hydrolase</keyword>
<dbReference type="InterPro" id="IPR001461">
    <property type="entry name" value="Aspartic_peptidase_A1"/>
</dbReference>
<keyword evidence="10" id="KW-0449">Lipoprotein</keyword>
<dbReference type="InterPro" id="IPR001969">
    <property type="entry name" value="Aspartic_peptidase_AS"/>
</dbReference>
<dbReference type="Gene3D" id="2.40.70.10">
    <property type="entry name" value="Acid Proteases"/>
    <property type="match status" value="2"/>
</dbReference>
<keyword evidence="9" id="KW-0325">Glycoprotein</keyword>
<evidence type="ECO:0000313" key="17">
    <source>
        <dbReference type="EMBL" id="OWP06367.1"/>
    </source>
</evidence>
<dbReference type="PROSITE" id="PS00141">
    <property type="entry name" value="ASP_PROTEASE"/>
    <property type="match status" value="1"/>
</dbReference>
<evidence type="ECO:0000313" key="18">
    <source>
        <dbReference type="Proteomes" id="UP000242519"/>
    </source>
</evidence>
<comment type="subcellular location">
    <subcellularLocation>
        <location evidence="1">Cell membrane</location>
    </subcellularLocation>
</comment>
<evidence type="ECO:0000256" key="15">
    <source>
        <dbReference type="SAM" id="SignalP"/>
    </source>
</evidence>
<evidence type="ECO:0000256" key="6">
    <source>
        <dbReference type="ARBA" id="ARBA00022750"/>
    </source>
</evidence>
<sequence>MLYPRFLVTVVVLASAATAFFPMEDRRAASASKATLKLVQRAPKHDLPHGVQIRRLAQRLGAKYRRGTPVQPIEVHKRDDLAKRDNTYSILPAATPTQPMSAGIDQDGTDFSYFTEVMIGSSNAPVYLLLDTGASHTWVMGKSCISKSCQAHDLYDPASSNSYRDTGTTFNISYGSGQVVGVFGEDKISFAGLTLSMTLGIANTASDEFSSFPIDGILGLSQSRQDSPVFTEALVASKKLESNVFGISINRAADGANDGEINFGAPNTARYDGSLSYNAVSESGDGNWAIPLANVGFGKSQSNISGRSAYIDTGTSFIFCPQEDAEIFHALVPGADSKDNTTYTIPCDTSTFLTFTFGDRTYSVDPKDWISPEIDGVCSSYVHGEAVVPGNWLLGDTFLKNVYSLFDVDQNRIGALCSEKECRGYFYDSVVNINFYCSIGTKSTSSTSASATADSTPTSGPQIHENPSSGAPDVQTKSSAALPSATPSEKSDASQLLSDLLPGAFVIILIALVA</sequence>
<feature type="domain" description="Peptidase A1" evidence="16">
    <location>
        <begin position="113"/>
        <end position="416"/>
    </location>
</feature>
<dbReference type="InterPro" id="IPR033121">
    <property type="entry name" value="PEPTIDASE_A1"/>
</dbReference>
<dbReference type="AlphaFoldDB" id="A0A218ZEB3"/>
<keyword evidence="6 13" id="KW-0064">Aspartyl protease</keyword>
<dbReference type="PANTHER" id="PTHR47966">
    <property type="entry name" value="BETA-SITE APP-CLEAVING ENZYME, ISOFORM A-RELATED"/>
    <property type="match status" value="1"/>
</dbReference>
<evidence type="ECO:0000256" key="2">
    <source>
        <dbReference type="ARBA" id="ARBA00007447"/>
    </source>
</evidence>
<feature type="disulfide bond" evidence="12">
    <location>
        <begin position="347"/>
        <end position="378"/>
    </location>
</feature>
<name>A0A218ZEB3_9HELO</name>
<proteinExistence type="inferred from homology"/>
<keyword evidence="4 13" id="KW-0645">Protease</keyword>
<dbReference type="InterPro" id="IPR021109">
    <property type="entry name" value="Peptidase_aspartic_dom_sf"/>
</dbReference>
<evidence type="ECO:0000259" key="16">
    <source>
        <dbReference type="PROSITE" id="PS51767"/>
    </source>
</evidence>
<evidence type="ECO:0000256" key="12">
    <source>
        <dbReference type="PIRSR" id="PIRSR601461-2"/>
    </source>
</evidence>
<accession>A0A218ZEB3</accession>
<evidence type="ECO:0000256" key="1">
    <source>
        <dbReference type="ARBA" id="ARBA00004236"/>
    </source>
</evidence>
<feature type="compositionally biased region" description="Low complexity" evidence="14">
    <location>
        <begin position="443"/>
        <end position="459"/>
    </location>
</feature>
<feature type="compositionally biased region" description="Polar residues" evidence="14">
    <location>
        <begin position="465"/>
        <end position="487"/>
    </location>
</feature>
<dbReference type="OrthoDB" id="660550at2759"/>
<evidence type="ECO:0000256" key="3">
    <source>
        <dbReference type="ARBA" id="ARBA00022475"/>
    </source>
</evidence>
<keyword evidence="12" id="KW-1015">Disulfide bond</keyword>
<dbReference type="InterPro" id="IPR034164">
    <property type="entry name" value="Pepsin-like_dom"/>
</dbReference>
<keyword evidence="5 15" id="KW-0732">Signal</keyword>
<dbReference type="FunFam" id="2.40.70.10:FF:000085">
    <property type="entry name" value="Aspartic-type endopeptidase (CtsD), putative"/>
    <property type="match status" value="1"/>
</dbReference>
<evidence type="ECO:0000256" key="11">
    <source>
        <dbReference type="PIRSR" id="PIRSR601461-1"/>
    </source>
</evidence>
<dbReference type="STRING" id="503106.A0A218ZEB3"/>
<dbReference type="GO" id="GO:0006508">
    <property type="term" value="P:proteolysis"/>
    <property type="evidence" value="ECO:0007669"/>
    <property type="project" value="UniProtKB-KW"/>
</dbReference>
<evidence type="ECO:0000256" key="13">
    <source>
        <dbReference type="RuleBase" id="RU000454"/>
    </source>
</evidence>
<protein>
    <submittedName>
        <fullName evidence="17">Aspartic proteinase</fullName>
    </submittedName>
</protein>
<evidence type="ECO:0000256" key="14">
    <source>
        <dbReference type="SAM" id="MobiDB-lite"/>
    </source>
</evidence>
<feature type="active site" evidence="11">
    <location>
        <position position="131"/>
    </location>
</feature>
<feature type="disulfide bond" evidence="12">
    <location>
        <begin position="144"/>
        <end position="149"/>
    </location>
</feature>
<dbReference type="PANTHER" id="PTHR47966:SF75">
    <property type="entry name" value="ENDOPEPTIDASE (CTSD), PUTATIVE (AFU_ORTHOLOGUE AFUA_4G07040)-RELATED"/>
    <property type="match status" value="1"/>
</dbReference>
<dbReference type="PRINTS" id="PR00792">
    <property type="entry name" value="PEPSIN"/>
</dbReference>
<dbReference type="Proteomes" id="UP000242519">
    <property type="component" value="Unassembled WGS sequence"/>
</dbReference>
<evidence type="ECO:0000256" key="9">
    <source>
        <dbReference type="ARBA" id="ARBA00023180"/>
    </source>
</evidence>
<evidence type="ECO:0000256" key="7">
    <source>
        <dbReference type="ARBA" id="ARBA00022801"/>
    </source>
</evidence>
<reference evidence="17 18" key="1">
    <citation type="submission" date="2017-04" db="EMBL/GenBank/DDBJ databases">
        <title>Draft genome sequence of Marssonina coronaria NL1: causal agent of apple blotch.</title>
        <authorList>
            <person name="Cheng Q."/>
        </authorList>
    </citation>
    <scope>NUCLEOTIDE SEQUENCE [LARGE SCALE GENOMIC DNA]</scope>
    <source>
        <strain evidence="17 18">NL1</strain>
    </source>
</reference>
<dbReference type="FunFam" id="2.40.70.10:FF:000060">
    <property type="entry name" value="Aspartic-type endopeptidase ctsD"/>
    <property type="match status" value="1"/>
</dbReference>
<dbReference type="PROSITE" id="PS51767">
    <property type="entry name" value="PEPTIDASE_A1"/>
    <property type="match status" value="1"/>
</dbReference>
<feature type="chain" id="PRO_5012013309" evidence="15">
    <location>
        <begin position="20"/>
        <end position="514"/>
    </location>
</feature>
<dbReference type="EMBL" id="MZNU01000047">
    <property type="protein sequence ID" value="OWP06367.1"/>
    <property type="molecule type" value="Genomic_DNA"/>
</dbReference>
<feature type="region of interest" description="Disordered" evidence="14">
    <location>
        <begin position="443"/>
        <end position="487"/>
    </location>
</feature>
<keyword evidence="8" id="KW-0472">Membrane</keyword>
<comment type="similarity">
    <text evidence="2 13">Belongs to the peptidase A1 family.</text>
</comment>
<dbReference type="CDD" id="cd05471">
    <property type="entry name" value="pepsin_like"/>
    <property type="match status" value="1"/>
</dbReference>
<evidence type="ECO:0000256" key="5">
    <source>
        <dbReference type="ARBA" id="ARBA00022729"/>
    </source>
</evidence>
<evidence type="ECO:0000256" key="4">
    <source>
        <dbReference type="ARBA" id="ARBA00022670"/>
    </source>
</evidence>
<feature type="active site" evidence="11">
    <location>
        <position position="312"/>
    </location>
</feature>
<dbReference type="SUPFAM" id="SSF50630">
    <property type="entry name" value="Acid proteases"/>
    <property type="match status" value="1"/>
</dbReference>